<name>A0A9W4RRC4_9PEZI</name>
<dbReference type="EMBL" id="CAMGZC010000312">
    <property type="protein sequence ID" value="CAI0646239.1"/>
    <property type="molecule type" value="Genomic_DNA"/>
</dbReference>
<proteinExistence type="predicted"/>
<evidence type="ECO:0000313" key="2">
    <source>
        <dbReference type="Proteomes" id="UP001152533"/>
    </source>
</evidence>
<evidence type="ECO:0000313" key="1">
    <source>
        <dbReference type="EMBL" id="CAI0646239.1"/>
    </source>
</evidence>
<accession>A0A9W4RRC4</accession>
<dbReference type="AlphaFoldDB" id="A0A9W4RRC4"/>
<dbReference type="Proteomes" id="UP001152533">
    <property type="component" value="Unassembled WGS sequence"/>
</dbReference>
<protein>
    <submittedName>
        <fullName evidence="1">Uncharacterized protein</fullName>
    </submittedName>
</protein>
<sequence>MPQCRFPRSLETLSFLSLASKNLATRIGPCSRYAQILLHFAAPGLDFKDITTKAIKSPSTMHIVLVSNISNYHWTWSENEVGPGIQTTTCPVGFDTLEALPNVLLSAHQAQATCRSKTPSAASP</sequence>
<comment type="caution">
    <text evidence="1">The sequence shown here is derived from an EMBL/GenBank/DDBJ whole genome shotgun (WGS) entry which is preliminary data.</text>
</comment>
<organism evidence="1 2">
    <name type="scientific">Colletotrichum noveboracense</name>
    <dbReference type="NCBI Taxonomy" id="2664923"/>
    <lineage>
        <taxon>Eukaryota</taxon>
        <taxon>Fungi</taxon>
        <taxon>Dikarya</taxon>
        <taxon>Ascomycota</taxon>
        <taxon>Pezizomycotina</taxon>
        <taxon>Sordariomycetes</taxon>
        <taxon>Hypocreomycetidae</taxon>
        <taxon>Glomerellales</taxon>
        <taxon>Glomerellaceae</taxon>
        <taxon>Colletotrichum</taxon>
        <taxon>Colletotrichum gloeosporioides species complex</taxon>
    </lineage>
</organism>
<reference evidence="1" key="1">
    <citation type="submission" date="2022-08" db="EMBL/GenBank/DDBJ databases">
        <authorList>
            <person name="Giroux E."/>
            <person name="Giroux E."/>
        </authorList>
    </citation>
    <scope>NUCLEOTIDE SEQUENCE</scope>
    <source>
        <strain evidence="1">H1091258</strain>
    </source>
</reference>
<gene>
    <name evidence="1" type="ORF">CGXH109_LOCUS53097</name>
</gene>
<keyword evidence="2" id="KW-1185">Reference proteome</keyword>